<proteinExistence type="predicted"/>
<evidence type="ECO:0000313" key="2">
    <source>
        <dbReference type="Proteomes" id="UP000028987"/>
    </source>
</evidence>
<organism evidence="1 2">
    <name type="scientific">Francisella tularensis</name>
    <dbReference type="NCBI Taxonomy" id="263"/>
    <lineage>
        <taxon>Bacteria</taxon>
        <taxon>Pseudomonadati</taxon>
        <taxon>Pseudomonadota</taxon>
        <taxon>Gammaproteobacteria</taxon>
        <taxon>Thiotrichales</taxon>
        <taxon>Francisellaceae</taxon>
        <taxon>Francisella</taxon>
    </lineage>
</organism>
<dbReference type="AlphaFoldDB" id="A0AAW3D337"/>
<dbReference type="InterPro" id="IPR036388">
    <property type="entry name" value="WH-like_DNA-bd_sf"/>
</dbReference>
<dbReference type="EMBL" id="JOVO01000015">
    <property type="protein sequence ID" value="KFJ40223.1"/>
    <property type="molecule type" value="Genomic_DNA"/>
</dbReference>
<sequence length="120" mass="13943">MPSYSQDFRDIVINKHEEGMTEFELSKFFNIDKRTVVSWIEFYKRTGDYSSKQGVGCGRVASFTDKTLIEQYLIDHPDASALDIKEALAPDIPRSTFYDCLNRLGFSFKKRLQNISKERT</sequence>
<name>A0AAW3D337_FRATU</name>
<protein>
    <submittedName>
        <fullName evidence="1">Transposase family protein</fullName>
    </submittedName>
</protein>
<dbReference type="InterPro" id="IPR009057">
    <property type="entry name" value="Homeodomain-like_sf"/>
</dbReference>
<evidence type="ECO:0000313" key="1">
    <source>
        <dbReference type="EMBL" id="KFJ40223.1"/>
    </source>
</evidence>
<comment type="caution">
    <text evidence="1">The sequence shown here is derived from an EMBL/GenBank/DDBJ whole genome shotgun (WGS) entry which is preliminary data.</text>
</comment>
<gene>
    <name evidence="1" type="ORF">DR87_1831</name>
</gene>
<reference evidence="1 2" key="1">
    <citation type="submission" date="2014-06" db="EMBL/GenBank/DDBJ databases">
        <authorList>
            <person name="Bishop-Lilly K.A."/>
            <person name="Broomall S.M."/>
            <person name="Chain P.S."/>
            <person name="Chertkov O."/>
            <person name="Coyne S.R."/>
            <person name="Daligault H.E."/>
            <person name="Davenport K.W."/>
            <person name="Erkkila T."/>
            <person name="Frey K.G."/>
            <person name="Gibbons H.S."/>
            <person name="Gu W."/>
            <person name="Jaissle J."/>
            <person name="Johnson S.L."/>
            <person name="Koroleva G.I."/>
            <person name="Ladner J.T."/>
            <person name="Lo C.-C."/>
            <person name="Minogue T.D."/>
            <person name="Munk C."/>
            <person name="Palacios G.F."/>
            <person name="Redden C.L."/>
            <person name="Rosenzweig C.N."/>
            <person name="Scholz M.B."/>
            <person name="Teshima H."/>
            <person name="Xu Y."/>
        </authorList>
    </citation>
    <scope>NUCLEOTIDE SEQUENCE [LARGE SCALE GENOMIC DNA]</scope>
    <source>
        <strain evidence="1 2">FTZ</strain>
    </source>
</reference>
<dbReference type="Gene3D" id="1.10.10.10">
    <property type="entry name" value="Winged helix-like DNA-binding domain superfamily/Winged helix DNA-binding domain"/>
    <property type="match status" value="1"/>
</dbReference>
<accession>A0AAW3D337</accession>
<dbReference type="SUPFAM" id="SSF46689">
    <property type="entry name" value="Homeodomain-like"/>
    <property type="match status" value="1"/>
</dbReference>
<dbReference type="Proteomes" id="UP000028987">
    <property type="component" value="Unassembled WGS sequence"/>
</dbReference>